<organism evidence="4 5">
    <name type="scientific">Morella rubra</name>
    <name type="common">Chinese bayberry</name>
    <dbReference type="NCBI Taxonomy" id="262757"/>
    <lineage>
        <taxon>Eukaryota</taxon>
        <taxon>Viridiplantae</taxon>
        <taxon>Streptophyta</taxon>
        <taxon>Embryophyta</taxon>
        <taxon>Tracheophyta</taxon>
        <taxon>Spermatophyta</taxon>
        <taxon>Magnoliopsida</taxon>
        <taxon>eudicotyledons</taxon>
        <taxon>Gunneridae</taxon>
        <taxon>Pentapetalae</taxon>
        <taxon>rosids</taxon>
        <taxon>fabids</taxon>
        <taxon>Fagales</taxon>
        <taxon>Myricaceae</taxon>
        <taxon>Morella</taxon>
    </lineage>
</organism>
<name>A0A6A1WKC6_9ROSI</name>
<evidence type="ECO:0000256" key="2">
    <source>
        <dbReference type="ARBA" id="ARBA00022737"/>
    </source>
</evidence>
<feature type="domain" description="C-JID" evidence="3">
    <location>
        <begin position="47"/>
        <end position="185"/>
    </location>
</feature>
<sequence length="227" mass="26760">MPTNELRVMDWLGFQLKYLLTNFQLDHLVQLNMPCSIKQLWKGIKLGSGLPEWYNIRSTDSCITLKLHEDFDDNGKWYGYSYCIVYEAHEHEKWNSRGFDGPRPDYEEFVKTVYQFETDEGLLKSSLVFRAPKDHSLGPLRFGMYIPTNWFLERLNNLEEWSYIKALVETSCPDIEVKECGVRLYCRNTARELYSHGSQQYALDVVHYLAKCYWRTVSPAAKCLSFF</sequence>
<comment type="caution">
    <text evidence="4">The sequence shown here is derived from an EMBL/GenBank/DDBJ whole genome shotgun (WGS) entry which is preliminary data.</text>
</comment>
<keyword evidence="2" id="KW-0677">Repeat</keyword>
<dbReference type="Pfam" id="PF20160">
    <property type="entry name" value="C-JID"/>
    <property type="match status" value="1"/>
</dbReference>
<reference evidence="4 5" key="1">
    <citation type="journal article" date="2019" name="Plant Biotechnol. J.">
        <title>The red bayberry genome and genetic basis of sex determination.</title>
        <authorList>
            <person name="Jia H.M."/>
            <person name="Jia H.J."/>
            <person name="Cai Q.L."/>
            <person name="Wang Y."/>
            <person name="Zhao H.B."/>
            <person name="Yang W.F."/>
            <person name="Wang G.Y."/>
            <person name="Li Y.H."/>
            <person name="Zhan D.L."/>
            <person name="Shen Y.T."/>
            <person name="Niu Q.F."/>
            <person name="Chang L."/>
            <person name="Qiu J."/>
            <person name="Zhao L."/>
            <person name="Xie H.B."/>
            <person name="Fu W.Y."/>
            <person name="Jin J."/>
            <person name="Li X.W."/>
            <person name="Jiao Y."/>
            <person name="Zhou C.C."/>
            <person name="Tu T."/>
            <person name="Chai C.Y."/>
            <person name="Gao J.L."/>
            <person name="Fan L.J."/>
            <person name="van de Weg E."/>
            <person name="Wang J.Y."/>
            <person name="Gao Z.S."/>
        </authorList>
    </citation>
    <scope>NUCLEOTIDE SEQUENCE [LARGE SCALE GENOMIC DNA]</scope>
    <source>
        <tissue evidence="4">Leaves</tissue>
    </source>
</reference>
<protein>
    <recommendedName>
        <fullName evidence="3">C-JID domain-containing protein</fullName>
    </recommendedName>
</protein>
<evidence type="ECO:0000313" key="5">
    <source>
        <dbReference type="Proteomes" id="UP000516437"/>
    </source>
</evidence>
<evidence type="ECO:0000313" key="4">
    <source>
        <dbReference type="EMBL" id="KAB1225749.1"/>
    </source>
</evidence>
<keyword evidence="1" id="KW-0433">Leucine-rich repeat</keyword>
<evidence type="ECO:0000259" key="3">
    <source>
        <dbReference type="Pfam" id="PF20160"/>
    </source>
</evidence>
<keyword evidence="5" id="KW-1185">Reference proteome</keyword>
<dbReference type="Proteomes" id="UP000516437">
    <property type="component" value="Chromosome 1"/>
</dbReference>
<gene>
    <name evidence="4" type="ORF">CJ030_MR1G029268</name>
</gene>
<dbReference type="EMBL" id="RXIC02000019">
    <property type="protein sequence ID" value="KAB1225749.1"/>
    <property type="molecule type" value="Genomic_DNA"/>
</dbReference>
<accession>A0A6A1WKC6</accession>
<evidence type="ECO:0000256" key="1">
    <source>
        <dbReference type="ARBA" id="ARBA00022614"/>
    </source>
</evidence>
<proteinExistence type="predicted"/>
<dbReference type="InterPro" id="IPR045344">
    <property type="entry name" value="C-JID"/>
</dbReference>
<dbReference type="OrthoDB" id="1828987at2759"/>
<dbReference type="AlphaFoldDB" id="A0A6A1WKC6"/>